<sequence>MPTFPSTGDELPFIVTTPSMPSVEANRKTIRSYAMRGRNRKKRPMRPSSWINGGKVETSGNPNLGQAFPIMPKVGGEFSFTAVPEDLGPELLEIIWKLRNVTPSLEFGPASSQEEALWLEPVLTDIACFHFTMFISKMYLDYLKGHADNTWDALAHHTKALNVLQRRLLAGNMDISTSDSTVLTVVGLTTAALAFGDADIAQKHMVGLHRMVTLRGGISAFSHDRRLQAKLCRVDLGVALSTGCEALFFSEGLSWSPYLPPQARKKAQTIEEGSSSLLNFLGGLDARIHLVWDDLKAYSQAANMAARCGLEMDTVLYQEAMVSIHYRLTRLIFELGSINETIRLALLAFASSVFLQGGGVWVRHEHLYRCSRKSFIRAKERKHDFPPQMMLWLYVFCVALDAKEPSHSRLRPGLTELLQTQGLRSWDEVRAWLKSVLWVNKIHDAIARDFVEEMLSAAENGSQMVSELAAEALSHGCDP</sequence>
<dbReference type="EMBL" id="CM046512">
    <property type="protein sequence ID" value="KAI8654641.1"/>
    <property type="molecule type" value="Genomic_DNA"/>
</dbReference>
<dbReference type="Proteomes" id="UP001065298">
    <property type="component" value="Chromosome 10"/>
</dbReference>
<name>A0ACC0QK03_9HYPO</name>
<organism evidence="1 2">
    <name type="scientific">Fusarium keratoplasticum</name>
    <dbReference type="NCBI Taxonomy" id="1328300"/>
    <lineage>
        <taxon>Eukaryota</taxon>
        <taxon>Fungi</taxon>
        <taxon>Dikarya</taxon>
        <taxon>Ascomycota</taxon>
        <taxon>Pezizomycotina</taxon>
        <taxon>Sordariomycetes</taxon>
        <taxon>Hypocreomycetidae</taxon>
        <taxon>Hypocreales</taxon>
        <taxon>Nectriaceae</taxon>
        <taxon>Fusarium</taxon>
        <taxon>Fusarium solani species complex</taxon>
    </lineage>
</organism>
<reference evidence="1" key="1">
    <citation type="submission" date="2022-06" db="EMBL/GenBank/DDBJ databases">
        <title>Fusarium solani species complex genomes reveal bases of compartmentalisation and animal pathogenesis.</title>
        <authorList>
            <person name="Tsai I.J."/>
        </authorList>
    </citation>
    <scope>NUCLEOTIDE SEQUENCE</scope>
    <source>
        <strain evidence="1">Fu6.1</strain>
    </source>
</reference>
<gene>
    <name evidence="1" type="ORF">NCS57_01210800</name>
</gene>
<protein>
    <submittedName>
        <fullName evidence="1">Uncharacterized protein</fullName>
    </submittedName>
</protein>
<accession>A0ACC0QK03</accession>
<evidence type="ECO:0000313" key="2">
    <source>
        <dbReference type="Proteomes" id="UP001065298"/>
    </source>
</evidence>
<keyword evidence="2" id="KW-1185">Reference proteome</keyword>
<proteinExistence type="predicted"/>
<comment type="caution">
    <text evidence="1">The sequence shown here is derived from an EMBL/GenBank/DDBJ whole genome shotgun (WGS) entry which is preliminary data.</text>
</comment>
<evidence type="ECO:0000313" key="1">
    <source>
        <dbReference type="EMBL" id="KAI8654641.1"/>
    </source>
</evidence>